<keyword evidence="12" id="KW-0694">RNA-binding</keyword>
<keyword evidence="6" id="KW-0547">Nucleotide-binding</keyword>
<evidence type="ECO:0000256" key="1">
    <source>
        <dbReference type="ARBA" id="ARBA00000109"/>
    </source>
</evidence>
<feature type="domain" description="Helicase ATP-binding" evidence="16">
    <location>
        <begin position="36"/>
        <end position="218"/>
    </location>
</feature>
<feature type="region of interest" description="Disordered" evidence="13">
    <location>
        <begin position="999"/>
        <end position="1054"/>
    </location>
</feature>
<dbReference type="CDD" id="cd18034">
    <property type="entry name" value="DEXHc_dicer"/>
    <property type="match status" value="1"/>
</dbReference>
<dbReference type="InterPro" id="IPR011545">
    <property type="entry name" value="DEAD/DEAH_box_helicase_dom"/>
</dbReference>
<dbReference type="GO" id="GO:0004530">
    <property type="term" value="F:deoxyribonuclease I activity"/>
    <property type="evidence" value="ECO:0007669"/>
    <property type="project" value="TreeGrafter"/>
</dbReference>
<dbReference type="InterPro" id="IPR048513">
    <property type="entry name" value="Dicer_PBD"/>
</dbReference>
<feature type="region of interest" description="Disordered" evidence="13">
    <location>
        <begin position="1173"/>
        <end position="1196"/>
    </location>
</feature>
<feature type="compositionally biased region" description="Acidic residues" evidence="13">
    <location>
        <begin position="1024"/>
        <end position="1054"/>
    </location>
</feature>
<dbReference type="Pfam" id="PF03368">
    <property type="entry name" value="Dicer_dimer"/>
    <property type="match status" value="1"/>
</dbReference>
<dbReference type="Pfam" id="PF20931">
    <property type="entry name" value="Dicer_platform"/>
    <property type="match status" value="1"/>
</dbReference>
<comment type="cofactor">
    <cofactor evidence="2">
        <name>Mg(2+)</name>
        <dbReference type="ChEBI" id="CHEBI:18420"/>
    </cofactor>
</comment>
<dbReference type="CDD" id="cd00593">
    <property type="entry name" value="RIBOc"/>
    <property type="match status" value="2"/>
</dbReference>
<dbReference type="InterPro" id="IPR027417">
    <property type="entry name" value="P-loop_NTPase"/>
</dbReference>
<dbReference type="GO" id="GO:0005634">
    <property type="term" value="C:nucleus"/>
    <property type="evidence" value="ECO:0007669"/>
    <property type="project" value="TreeGrafter"/>
</dbReference>
<feature type="compositionally biased region" description="Acidic residues" evidence="13">
    <location>
        <begin position="670"/>
        <end position="684"/>
    </location>
</feature>
<dbReference type="InterPro" id="IPR005034">
    <property type="entry name" value="Dicer_dimerisation"/>
</dbReference>
<dbReference type="PANTHER" id="PTHR14950">
    <property type="entry name" value="DICER-RELATED"/>
    <property type="match status" value="1"/>
</dbReference>
<keyword evidence="4" id="KW-0540">Nuclease</keyword>
<dbReference type="GO" id="GO:0005737">
    <property type="term" value="C:cytoplasm"/>
    <property type="evidence" value="ECO:0007669"/>
    <property type="project" value="TreeGrafter"/>
</dbReference>
<dbReference type="Gene3D" id="1.10.1520.10">
    <property type="entry name" value="Ribonuclease III domain"/>
    <property type="match status" value="2"/>
</dbReference>
<dbReference type="PROSITE" id="PS00517">
    <property type="entry name" value="RNASE_3_1"/>
    <property type="match status" value="1"/>
</dbReference>
<organism evidence="19 20">
    <name type="scientific">Acropora cervicornis</name>
    <name type="common">Staghorn coral</name>
    <dbReference type="NCBI Taxonomy" id="6130"/>
    <lineage>
        <taxon>Eukaryota</taxon>
        <taxon>Metazoa</taxon>
        <taxon>Cnidaria</taxon>
        <taxon>Anthozoa</taxon>
        <taxon>Hexacorallia</taxon>
        <taxon>Scleractinia</taxon>
        <taxon>Astrocoeniina</taxon>
        <taxon>Acroporidae</taxon>
        <taxon>Acropora</taxon>
    </lineage>
</organism>
<dbReference type="InterPro" id="IPR000999">
    <property type="entry name" value="RNase_III_dom"/>
</dbReference>
<dbReference type="PROSITE" id="PS50821">
    <property type="entry name" value="PAZ"/>
    <property type="match status" value="1"/>
</dbReference>
<comment type="catalytic activity">
    <reaction evidence="1">
        <text>Endonucleolytic cleavage to 5'-phosphomonoester.</text>
        <dbReference type="EC" id="3.1.26.3"/>
    </reaction>
</comment>
<dbReference type="PROSITE" id="PS51192">
    <property type="entry name" value="HELICASE_ATP_BIND_1"/>
    <property type="match status" value="1"/>
</dbReference>
<evidence type="ECO:0000256" key="6">
    <source>
        <dbReference type="ARBA" id="ARBA00022741"/>
    </source>
</evidence>
<evidence type="ECO:0000256" key="12">
    <source>
        <dbReference type="PROSITE-ProRule" id="PRU00657"/>
    </source>
</evidence>
<proteinExistence type="inferred from homology"/>
<keyword evidence="10" id="KW-0943">RNA-mediated gene silencing</keyword>
<dbReference type="InterPro" id="IPR014001">
    <property type="entry name" value="Helicase_ATP-bd"/>
</dbReference>
<dbReference type="GO" id="GO:0004386">
    <property type="term" value="F:helicase activity"/>
    <property type="evidence" value="ECO:0007669"/>
    <property type="project" value="UniProtKB-KW"/>
</dbReference>
<dbReference type="SUPFAM" id="SSF69065">
    <property type="entry name" value="RNase III domain-like"/>
    <property type="match status" value="2"/>
</dbReference>
<dbReference type="SMART" id="SM00490">
    <property type="entry name" value="HELICc"/>
    <property type="match status" value="1"/>
</dbReference>
<evidence type="ECO:0000256" key="3">
    <source>
        <dbReference type="ARBA" id="ARBA00012177"/>
    </source>
</evidence>
<sequence length="1580" mass="178421">MEQEENEEISSASTSGGHSRSEPESNMIPRPYQVELLELAKERNTIICLGTGTGKTFINDSGTTSDDSSDEVVCQCVRPNKVEPMIGCDSDDLPLVSQQAKVIEQHTDLKVGEYIGAMDVDYWDKVKWEEELNKNNVLVMTAQIFLDLLNHAYIKLSQVNLLIFDECHHAKKEHPYRQITQAFNKCEGDLPKIMGLTASVVKGKVKPQNVELEIKTLERTLRATCETSQDKEVERFATTPKEEVVTFSTYENNDDLDILKKCLQVVLDQGLHFLDDCQEPHDSLFFAQWVLKECKEILSELGPWAANKAAELLIKDLGRACYTYDTHGTEGRLFCEFSAAQLRQLQSVYRNYLSNSGGDLEDSEQFYIMPKLQKLLMVLKEYRTSNANETEQDNKLCGIVFVERRYTAKILSEQINFAAKLDHELSFVQSDFVIGHGTGGRVNFSTETEMNFKKQENVLRQFRQHKFNLLIATSVVEEGLDIPKCNLVCRFDFPKTFRSYVQSKGRARAKDSCYYLLVDSQEEMEKRYELETMQEIENVLSEMCHDRDEPTEEECDEAADTDFLPPFQPPNGEGARLTMSSSISLLSRYCSKLPGDRFTALKPVYKIQELGKDAYACKLEMPTTCPLRTTISGCQMRRKKLSKMAAAYQACKELYEMGELDENLLPVVSESDDESETDEEVEPGSDEKKKTKTGTKKRKREYKKKIPEAFIGSLVQQGKPQYLTVISIRVTKLTQQDDFELGKRLFTDNICNSFGLLTNVPLPAVRSCELYPNYGEVTVSLCSSTDLGPSSMQSQETARKFHCFLFSHILRAEVELKPKNPNGKADGYFVVLVKGNGLDVDYDAMKEAMSLENYRRSIEEDIVVTKNYVDPKEGRLQRIAVLRVRHDLSPLSPFPNRPNSGKRFKSYKDFFEDRWNIKLTDQPLIKVKPMSSRVNFLVDRKRESITEGFELFPELCEVCSIRASLLSVSLLLPSILHRVNALYLVGDVKSMITGFRDETDESGLPSIGTKDATDEMSLLHGDEDNVDEEMPMIDDDSSKDDDDEEGLEEGELMDDDENLKEFSGLFSELKSLFSSSRGPPDHPDTALVLQALTTTHSGDAFHLERLEMLGDAFLKLAVSLHLFWNYQDKDEGKLTVRKVRQISNKALYHAAVKTKLAGYQQCTQLARDNWCPTGSQFRKPPPETTPSSGDAVKGMDIDSPTTVEAEMEVEGAVGEDSQSVCESAVKPDIQVIADKSIADSMEALIGAYLISCGYVGALRFLKFLGLKVLPDDADQDTIEISLAKSKAGRYAPFWEQPESNMRGAGDNAAMAARLESGLENFEHNSIRYRFRSKLYLVEALTHASYHPNRVTPCYQRLEFLGDAVLDFLVTQHLFFRHGKLSPGELTDIRQALVNNNIFAVIAVKNNFNKYLKQMSPTLFKTIEKFVTFMDEENEEREQNRSNEASADPFIIVSEETAEGIEAPKVLGDIFESVAGAVFLDSGMDLTKIWGVYYRMMKPSIDDYSVNIPMSPIREVREKSKKVECSEPEKLPNGKIQRTLQVDWGEFVGSGLNSKFAKATAAKLALLALKRNQIPASQENE</sequence>
<dbReference type="InterPro" id="IPR036389">
    <property type="entry name" value="RNase_III_sf"/>
</dbReference>
<dbReference type="Pfam" id="PF20932">
    <property type="entry name" value="Dicer_dsRBD"/>
    <property type="match status" value="1"/>
</dbReference>
<dbReference type="InterPro" id="IPR003100">
    <property type="entry name" value="PAZ_dom"/>
</dbReference>
<evidence type="ECO:0000256" key="8">
    <source>
        <dbReference type="ARBA" id="ARBA00022806"/>
    </source>
</evidence>
<dbReference type="FunFam" id="3.40.50.300:FF:000628">
    <property type="entry name" value="Endoribonuclease Dicer"/>
    <property type="match status" value="1"/>
</dbReference>
<feature type="domain" description="RNase III" evidence="14">
    <location>
        <begin position="1326"/>
        <end position="1482"/>
    </location>
</feature>
<dbReference type="GO" id="GO:0030422">
    <property type="term" value="P:siRNA processing"/>
    <property type="evidence" value="ECO:0007669"/>
    <property type="project" value="InterPro"/>
</dbReference>
<dbReference type="FunFam" id="1.10.1520.10:FF:000005">
    <property type="entry name" value="Putative endoribonuclease dicer"/>
    <property type="match status" value="1"/>
</dbReference>
<evidence type="ECO:0000256" key="7">
    <source>
        <dbReference type="ARBA" id="ARBA00022801"/>
    </source>
</evidence>
<keyword evidence="9" id="KW-0067">ATP-binding</keyword>
<dbReference type="Gene3D" id="3.30.160.380">
    <property type="entry name" value="Dicer dimerisation domain"/>
    <property type="match status" value="1"/>
</dbReference>
<dbReference type="CDD" id="cd18802">
    <property type="entry name" value="SF2_C_dicer"/>
    <property type="match status" value="1"/>
</dbReference>
<dbReference type="Pfam" id="PF00270">
    <property type="entry name" value="DEAD"/>
    <property type="match status" value="1"/>
</dbReference>
<dbReference type="Proteomes" id="UP001249851">
    <property type="component" value="Unassembled WGS sequence"/>
</dbReference>
<feature type="domain" description="RNase III" evidence="14">
    <location>
        <begin position="1062"/>
        <end position="1253"/>
    </location>
</feature>
<dbReference type="PROSITE" id="PS50142">
    <property type="entry name" value="RNASE_3_2"/>
    <property type="match status" value="2"/>
</dbReference>
<dbReference type="GO" id="GO:0005524">
    <property type="term" value="F:ATP binding"/>
    <property type="evidence" value="ECO:0007669"/>
    <property type="project" value="UniProtKB-KW"/>
</dbReference>
<evidence type="ECO:0000259" key="17">
    <source>
        <dbReference type="PROSITE" id="PS51194"/>
    </source>
</evidence>
<dbReference type="Pfam" id="PF00636">
    <property type="entry name" value="Ribonuclease_3"/>
    <property type="match status" value="2"/>
</dbReference>
<feature type="domain" description="PAZ" evidence="15">
    <location>
        <begin position="840"/>
        <end position="960"/>
    </location>
</feature>
<feature type="region of interest" description="Disordered" evidence="13">
    <location>
        <begin position="669"/>
        <end position="698"/>
    </location>
</feature>
<dbReference type="PROSITE" id="PS51327">
    <property type="entry name" value="DICER_DSRBF"/>
    <property type="match status" value="1"/>
</dbReference>
<keyword evidence="7" id="KW-0378">Hydrolase</keyword>
<dbReference type="Pfam" id="PF02170">
    <property type="entry name" value="PAZ"/>
    <property type="match status" value="1"/>
</dbReference>
<dbReference type="SMART" id="SM00535">
    <property type="entry name" value="RIBOc"/>
    <property type="match status" value="2"/>
</dbReference>
<evidence type="ECO:0000259" key="15">
    <source>
        <dbReference type="PROSITE" id="PS50821"/>
    </source>
</evidence>
<dbReference type="SMART" id="SM00487">
    <property type="entry name" value="DEXDc"/>
    <property type="match status" value="1"/>
</dbReference>
<dbReference type="GO" id="GO:0004525">
    <property type="term" value="F:ribonuclease III activity"/>
    <property type="evidence" value="ECO:0007669"/>
    <property type="project" value="UniProtKB-EC"/>
</dbReference>
<evidence type="ECO:0000259" key="14">
    <source>
        <dbReference type="PROSITE" id="PS50142"/>
    </source>
</evidence>
<dbReference type="SUPFAM" id="SSF52540">
    <property type="entry name" value="P-loop containing nucleoside triphosphate hydrolases"/>
    <property type="match status" value="1"/>
</dbReference>
<dbReference type="PANTHER" id="PTHR14950:SF37">
    <property type="entry name" value="ENDORIBONUCLEASE DICER"/>
    <property type="match status" value="1"/>
</dbReference>
<keyword evidence="5" id="KW-0677">Repeat</keyword>
<dbReference type="GO" id="GO:0031054">
    <property type="term" value="P:pre-miRNA processing"/>
    <property type="evidence" value="ECO:0007669"/>
    <property type="project" value="InterPro"/>
</dbReference>
<protein>
    <recommendedName>
        <fullName evidence="3">ribonuclease III</fullName>
        <ecNumber evidence="3">3.1.26.3</ecNumber>
    </recommendedName>
</protein>
<dbReference type="PROSITE" id="PS51194">
    <property type="entry name" value="HELICASE_CTER"/>
    <property type="match status" value="1"/>
</dbReference>
<keyword evidence="20" id="KW-1185">Reference proteome</keyword>
<comment type="caution">
    <text evidence="19">The sequence shown here is derived from an EMBL/GenBank/DDBJ whole genome shotgun (WGS) entry which is preliminary data.</text>
</comment>
<evidence type="ECO:0000256" key="13">
    <source>
        <dbReference type="SAM" id="MobiDB-lite"/>
    </source>
</evidence>
<dbReference type="InterPro" id="IPR001650">
    <property type="entry name" value="Helicase_C-like"/>
</dbReference>
<dbReference type="SMART" id="SM00949">
    <property type="entry name" value="PAZ"/>
    <property type="match status" value="1"/>
</dbReference>
<gene>
    <name evidence="19" type="ORF">P5673_008177</name>
</gene>
<dbReference type="InterPro" id="IPR038248">
    <property type="entry name" value="Dicer_dimer_sf"/>
</dbReference>
<feature type="domain" description="Dicer dsRNA-binding fold" evidence="18">
    <location>
        <begin position="582"/>
        <end position="674"/>
    </location>
</feature>
<evidence type="ECO:0000313" key="20">
    <source>
        <dbReference type="Proteomes" id="UP001249851"/>
    </source>
</evidence>
<evidence type="ECO:0000313" key="19">
    <source>
        <dbReference type="EMBL" id="KAK2567375.1"/>
    </source>
</evidence>
<evidence type="ECO:0000256" key="2">
    <source>
        <dbReference type="ARBA" id="ARBA00001946"/>
    </source>
</evidence>
<dbReference type="FunFam" id="3.30.160.380:FF:000001">
    <property type="entry name" value="Endoribonuclease dicer-like 1"/>
    <property type="match status" value="1"/>
</dbReference>
<comment type="similarity">
    <text evidence="11 12">Belongs to the helicase family. Dicer subfamily.</text>
</comment>
<feature type="domain" description="Helicase C-terminal" evidence="17">
    <location>
        <begin position="371"/>
        <end position="551"/>
    </location>
</feature>
<dbReference type="GO" id="GO:0003723">
    <property type="term" value="F:RNA binding"/>
    <property type="evidence" value="ECO:0007669"/>
    <property type="project" value="UniProtKB-UniRule"/>
</dbReference>
<dbReference type="Gene3D" id="3.40.50.300">
    <property type="entry name" value="P-loop containing nucleotide triphosphate hydrolases"/>
    <property type="match status" value="2"/>
</dbReference>
<evidence type="ECO:0000259" key="16">
    <source>
        <dbReference type="PROSITE" id="PS51192"/>
    </source>
</evidence>
<dbReference type="EMBL" id="JARQWQ010000014">
    <property type="protein sequence ID" value="KAK2567375.1"/>
    <property type="molecule type" value="Genomic_DNA"/>
</dbReference>
<name>A0AAD9QU13_ACRCE</name>
<dbReference type="EC" id="3.1.26.3" evidence="3"/>
<reference evidence="19" key="1">
    <citation type="journal article" date="2023" name="G3 (Bethesda)">
        <title>Whole genome assembly and annotation of the endangered Caribbean coral Acropora cervicornis.</title>
        <authorList>
            <person name="Selwyn J.D."/>
            <person name="Vollmer S.V."/>
        </authorList>
    </citation>
    <scope>NUCLEOTIDE SEQUENCE</scope>
    <source>
        <strain evidence="19">K2</strain>
    </source>
</reference>
<dbReference type="GO" id="GO:0006309">
    <property type="term" value="P:apoptotic DNA fragmentation"/>
    <property type="evidence" value="ECO:0007669"/>
    <property type="project" value="TreeGrafter"/>
</dbReference>
<dbReference type="InterPro" id="IPR048512">
    <property type="entry name" value="Dicer_platform"/>
</dbReference>
<dbReference type="Pfam" id="PF20930">
    <property type="entry name" value="Dicer_PBD"/>
    <property type="match status" value="1"/>
</dbReference>
<evidence type="ECO:0000256" key="9">
    <source>
        <dbReference type="ARBA" id="ARBA00022840"/>
    </source>
</evidence>
<dbReference type="Pfam" id="PF00271">
    <property type="entry name" value="Helicase_C"/>
    <property type="match status" value="1"/>
</dbReference>
<evidence type="ECO:0000256" key="10">
    <source>
        <dbReference type="ARBA" id="ARBA00023158"/>
    </source>
</evidence>
<reference evidence="19" key="2">
    <citation type="journal article" date="2023" name="Science">
        <title>Genomic signatures of disease resistance in endangered staghorn corals.</title>
        <authorList>
            <person name="Vollmer S.V."/>
            <person name="Selwyn J.D."/>
            <person name="Despard B.A."/>
            <person name="Roesel C.L."/>
        </authorList>
    </citation>
    <scope>NUCLEOTIDE SEQUENCE</scope>
    <source>
        <strain evidence="19">K2</strain>
    </source>
</reference>
<evidence type="ECO:0000256" key="5">
    <source>
        <dbReference type="ARBA" id="ARBA00022737"/>
    </source>
</evidence>
<evidence type="ECO:0000259" key="18">
    <source>
        <dbReference type="PROSITE" id="PS51327"/>
    </source>
</evidence>
<evidence type="ECO:0000256" key="4">
    <source>
        <dbReference type="ARBA" id="ARBA00022722"/>
    </source>
</evidence>
<dbReference type="Gene3D" id="3.30.160.20">
    <property type="match status" value="1"/>
</dbReference>
<dbReference type="InterPro" id="IPR044441">
    <property type="entry name" value="DICER_DSRM"/>
</dbReference>
<evidence type="ECO:0000256" key="11">
    <source>
        <dbReference type="ARBA" id="ARBA00035116"/>
    </source>
</evidence>
<dbReference type="Gene3D" id="2.170.260.10">
    <property type="entry name" value="paz domain"/>
    <property type="match status" value="1"/>
</dbReference>
<keyword evidence="8" id="KW-0347">Helicase</keyword>
<feature type="region of interest" description="Disordered" evidence="13">
    <location>
        <begin position="1"/>
        <end position="28"/>
    </location>
</feature>
<accession>A0AAD9QU13</accession>